<organism evidence="1 2">
    <name type="scientific">Phyllostomus discolor</name>
    <name type="common">pale spear-nosed bat</name>
    <dbReference type="NCBI Taxonomy" id="89673"/>
    <lineage>
        <taxon>Eukaryota</taxon>
        <taxon>Metazoa</taxon>
        <taxon>Chordata</taxon>
        <taxon>Craniata</taxon>
        <taxon>Vertebrata</taxon>
        <taxon>Euteleostomi</taxon>
        <taxon>Mammalia</taxon>
        <taxon>Eutheria</taxon>
        <taxon>Laurasiatheria</taxon>
        <taxon>Chiroptera</taxon>
        <taxon>Yangochiroptera</taxon>
        <taxon>Phyllostomidae</taxon>
        <taxon>Phyllostominae</taxon>
        <taxon>Phyllostomus</taxon>
    </lineage>
</organism>
<proteinExistence type="predicted"/>
<sequence>MELAVPGRECSVRPRVECQGVCGHPPARGLLAFSPLLPRPHSSLVELLSSLNRIELSCVSVLLPTFLRPLGRLSLCGCSFSSVVLTLQLGHHPLGPDGCCLKLSFRPLRHPPPRQQSMPWGISLTVWHCNGHIP</sequence>
<dbReference type="Proteomes" id="UP000664940">
    <property type="component" value="Unassembled WGS sequence"/>
</dbReference>
<evidence type="ECO:0000313" key="2">
    <source>
        <dbReference type="Proteomes" id="UP000664940"/>
    </source>
</evidence>
<reference evidence="1 2" key="1">
    <citation type="journal article" date="2020" name="Nature">
        <title>Six reference-quality genomes reveal evolution of bat adaptations.</title>
        <authorList>
            <person name="Jebb D."/>
            <person name="Huang Z."/>
            <person name="Pippel M."/>
            <person name="Hughes G.M."/>
            <person name="Lavrichenko K."/>
            <person name="Devanna P."/>
            <person name="Winkler S."/>
            <person name="Jermiin L.S."/>
            <person name="Skirmuntt E.C."/>
            <person name="Katzourakis A."/>
            <person name="Burkitt-Gray L."/>
            <person name="Ray D.A."/>
            <person name="Sullivan K.A.M."/>
            <person name="Roscito J.G."/>
            <person name="Kirilenko B.M."/>
            <person name="Davalos L.M."/>
            <person name="Corthals A.P."/>
            <person name="Power M.L."/>
            <person name="Jones G."/>
            <person name="Ransome R.D."/>
            <person name="Dechmann D.K.N."/>
            <person name="Locatelli A.G."/>
            <person name="Puechmaille S.J."/>
            <person name="Fedrigo O."/>
            <person name="Jarvis E.D."/>
            <person name="Hiller M."/>
            <person name="Vernes S.C."/>
            <person name="Myers E.W."/>
            <person name="Teeling E.C."/>
        </authorList>
    </citation>
    <scope>NUCLEOTIDE SEQUENCE [LARGE SCALE GENOMIC DNA]</scope>
    <source>
        <strain evidence="1">Bat1K_MPI-CBG_1</strain>
    </source>
</reference>
<protein>
    <submittedName>
        <fullName evidence="1">Uncharacterized protein</fullName>
    </submittedName>
</protein>
<dbReference type="EMBL" id="JABVXQ010000001">
    <property type="protein sequence ID" value="KAF6130776.1"/>
    <property type="molecule type" value="Genomic_DNA"/>
</dbReference>
<dbReference type="AlphaFoldDB" id="A0A834EVF5"/>
<gene>
    <name evidence="1" type="ORF">HJG60_007754</name>
</gene>
<comment type="caution">
    <text evidence="1">The sequence shown here is derived from an EMBL/GenBank/DDBJ whole genome shotgun (WGS) entry which is preliminary data.</text>
</comment>
<evidence type="ECO:0000313" key="1">
    <source>
        <dbReference type="EMBL" id="KAF6130776.1"/>
    </source>
</evidence>
<name>A0A834EVF5_9CHIR</name>
<accession>A0A834EVF5</accession>